<dbReference type="CDD" id="cd16830">
    <property type="entry name" value="HemS-like_N"/>
    <property type="match status" value="1"/>
</dbReference>
<dbReference type="SUPFAM" id="SSF144064">
    <property type="entry name" value="Heme iron utilization protein-like"/>
    <property type="match status" value="1"/>
</dbReference>
<protein>
    <submittedName>
        <fullName evidence="2">Hemin-degrading factor</fullName>
    </submittedName>
</protein>
<dbReference type="AlphaFoldDB" id="A0A5C7F5Q8"/>
<accession>A0A5C7F5Q8</accession>
<sequence length="357" mass="40296">MENQTSLLRSRLEKLRTEEPRLRARDQATRLGISEAELISLGIGKDVIRLGGDFKELLQEVKKMGYVMALTRNDNVVHERKGVYDNLTFYPGGHNMGVAVNPDIDLRLFMNEWVYALAVIMRRGKAGDLHGLQFYNAYGEAVHKIYATPESDLAGWASIVEKFRTDQEPIVIEDRTRPAAKAEKPDEEIDIKAFQQAWLDLKDTHQFFGMLRKFGLTRTQALRLAPEGLVTPVDKLSVEFVLNTAAEREVPIMCFVHSSGCVQIHSGPVKNLKWMGDWFNILDPKFNLHLDTSAISTAFVVRKPTTDGIVTSLELFTEEGEMITYFFGARKPGTPELESWTDILEELATSSLMASTK</sequence>
<evidence type="ECO:0000259" key="1">
    <source>
        <dbReference type="Pfam" id="PF05171"/>
    </source>
</evidence>
<feature type="domain" description="Haemin-degrading HemS/ChuX" evidence="1">
    <location>
        <begin position="216"/>
        <end position="347"/>
    </location>
</feature>
<dbReference type="OrthoDB" id="316630at2"/>
<dbReference type="GO" id="GO:0006826">
    <property type="term" value="P:iron ion transport"/>
    <property type="evidence" value="ECO:0007669"/>
    <property type="project" value="InterPro"/>
</dbReference>
<comment type="caution">
    <text evidence="2">The sequence shown here is derived from an EMBL/GenBank/DDBJ whole genome shotgun (WGS) entry which is preliminary data.</text>
</comment>
<evidence type="ECO:0000313" key="2">
    <source>
        <dbReference type="EMBL" id="TXF84384.1"/>
    </source>
</evidence>
<dbReference type="InterPro" id="IPR053733">
    <property type="entry name" value="Heme_Transport_Util_sf"/>
</dbReference>
<name>A0A5C7F5Q8_9BACT</name>
<dbReference type="RefSeq" id="WP_147932792.1">
    <property type="nucleotide sequence ID" value="NZ_VOXD01000053.1"/>
</dbReference>
<feature type="domain" description="Haemin-degrading HemS/ChuX" evidence="1">
    <location>
        <begin position="32"/>
        <end position="163"/>
    </location>
</feature>
<keyword evidence="3" id="KW-1185">Reference proteome</keyword>
<reference evidence="2 3" key="1">
    <citation type="submission" date="2019-08" db="EMBL/GenBank/DDBJ databases">
        <title>Lewinella sp. strain SSH13 Genome sequencing and assembly.</title>
        <authorList>
            <person name="Kim I."/>
        </authorList>
    </citation>
    <scope>NUCLEOTIDE SEQUENCE [LARGE SCALE GENOMIC DNA]</scope>
    <source>
        <strain evidence="2 3">SSH13</strain>
    </source>
</reference>
<gene>
    <name evidence="2" type="ORF">FUA23_21230</name>
</gene>
<dbReference type="InterPro" id="IPR007845">
    <property type="entry name" value="HemS/ChuX_dom"/>
</dbReference>
<dbReference type="EMBL" id="VOXD01000053">
    <property type="protein sequence ID" value="TXF84384.1"/>
    <property type="molecule type" value="Genomic_DNA"/>
</dbReference>
<dbReference type="Gene3D" id="3.40.1570.10">
    <property type="entry name" value="HemS/ChuS/ChuX like domains"/>
    <property type="match status" value="2"/>
</dbReference>
<organism evidence="2 3">
    <name type="scientific">Neolewinella aurantiaca</name>
    <dbReference type="NCBI Taxonomy" id="2602767"/>
    <lineage>
        <taxon>Bacteria</taxon>
        <taxon>Pseudomonadati</taxon>
        <taxon>Bacteroidota</taxon>
        <taxon>Saprospiria</taxon>
        <taxon>Saprospirales</taxon>
        <taxon>Lewinellaceae</taxon>
        <taxon>Neolewinella</taxon>
    </lineage>
</organism>
<proteinExistence type="predicted"/>
<dbReference type="Proteomes" id="UP000321907">
    <property type="component" value="Unassembled WGS sequence"/>
</dbReference>
<dbReference type="CDD" id="cd16831">
    <property type="entry name" value="HemS-like_C"/>
    <property type="match status" value="1"/>
</dbReference>
<evidence type="ECO:0000313" key="3">
    <source>
        <dbReference type="Proteomes" id="UP000321907"/>
    </source>
</evidence>
<dbReference type="Pfam" id="PF05171">
    <property type="entry name" value="HemS"/>
    <property type="match status" value="2"/>
</dbReference>